<comment type="similarity">
    <text evidence="4">Belongs to the sel-1 family.</text>
</comment>
<sequence length="572" mass="62752">MTPITRSATGLDAPMSMWQSLWHRFFDGHRPSSELALAQSGAWPMPAPAESTPATLWDGLLLAVPKKKVSHSRKAMRAANKGLKDRVVQGSAAQYTTHIPYTHILASHRTLSSRETFPATHRTLRCLSTHATQESHVQDPDRTLPHLTTGLIPFMKKYPLPQEDAKQIVRIIHSANENLATLQTLADMEANVRECEAQVLEVVERSNAAAGALRALAAAILQMTRNTQRFGVVGRLYQIAFRRGSDDAGYSWATMVLEGLIDTQNKDWQNTQVEEATKVYSQLARKGHAQSQFGMGRLVLAKLVSQTGPNRDDKQVQMATDLWQRAGRNGYADAWYELGQLYHSGQLVREDKSRAISCFQQGARGGSALASHALGTIYLARAKKEADCGLMDECAKHSTLAARYFMQAAQKGHAASAYNVGLLYLHPDAMPTTKEGREEHKVRHGVLPDDHNAREWFAAAAARNFLPAMMNYGAMLAAGRGGHGTDSHVSDLQEARDVYQRAMQVGRRMQSRPSMPLQKTQPQNNAPAVAAHMVAQAEAALQAIEARLARDANDAAGPATAKASAQRLCTIM</sequence>
<reference evidence="5" key="1">
    <citation type="submission" date="2023-03" db="EMBL/GenBank/DDBJ databases">
        <title>Mating type loci evolution in Malassezia.</title>
        <authorList>
            <person name="Coelho M.A."/>
        </authorList>
    </citation>
    <scope>NUCLEOTIDE SEQUENCE</scope>
    <source>
        <strain evidence="5">CBS 9557</strain>
    </source>
</reference>
<evidence type="ECO:0000313" key="5">
    <source>
        <dbReference type="EMBL" id="WFD27971.1"/>
    </source>
</evidence>
<dbReference type="Gene3D" id="1.25.40.10">
    <property type="entry name" value="Tetratricopeptide repeat domain"/>
    <property type="match status" value="1"/>
</dbReference>
<protein>
    <recommendedName>
        <fullName evidence="7">Protein SKT5</fullName>
    </recommendedName>
</protein>
<gene>
    <name evidence="5" type="ORF">MNAN1_002979</name>
</gene>
<dbReference type="InterPro" id="IPR050767">
    <property type="entry name" value="Sel1_AlgK"/>
</dbReference>
<evidence type="ECO:0008006" key="7">
    <source>
        <dbReference type="Google" id="ProtNLM"/>
    </source>
</evidence>
<keyword evidence="3" id="KW-0687">Ribonucleoprotein</keyword>
<dbReference type="PANTHER" id="PTHR11102">
    <property type="entry name" value="SEL-1-LIKE PROTEIN"/>
    <property type="match status" value="1"/>
</dbReference>
<dbReference type="SMART" id="SM00671">
    <property type="entry name" value="SEL1"/>
    <property type="match status" value="5"/>
</dbReference>
<dbReference type="EMBL" id="CP119896">
    <property type="protein sequence ID" value="WFD27971.1"/>
    <property type="molecule type" value="Genomic_DNA"/>
</dbReference>
<dbReference type="GO" id="GO:0003735">
    <property type="term" value="F:structural constituent of ribosome"/>
    <property type="evidence" value="ECO:0007669"/>
    <property type="project" value="InterPro"/>
</dbReference>
<keyword evidence="6" id="KW-1185">Reference proteome</keyword>
<dbReference type="Proteomes" id="UP001213623">
    <property type="component" value="Chromosome 5"/>
</dbReference>
<dbReference type="PANTHER" id="PTHR11102:SF160">
    <property type="entry name" value="ERAD-ASSOCIATED E3 UBIQUITIN-PROTEIN LIGASE COMPONENT HRD3"/>
    <property type="match status" value="1"/>
</dbReference>
<dbReference type="SUPFAM" id="SSF81901">
    <property type="entry name" value="HCP-like"/>
    <property type="match status" value="2"/>
</dbReference>
<evidence type="ECO:0000313" key="6">
    <source>
        <dbReference type="Proteomes" id="UP001213623"/>
    </source>
</evidence>
<comment type="similarity">
    <text evidence="1">Belongs to the bacterial ribosomal protein bL32 family.</text>
</comment>
<proteinExistence type="inferred from homology"/>
<dbReference type="InterPro" id="IPR002677">
    <property type="entry name" value="Ribosomal_bL32"/>
</dbReference>
<dbReference type="GO" id="GO:0015934">
    <property type="term" value="C:large ribosomal subunit"/>
    <property type="evidence" value="ECO:0007669"/>
    <property type="project" value="InterPro"/>
</dbReference>
<dbReference type="AlphaFoldDB" id="A0AAF0ENH0"/>
<keyword evidence="2" id="KW-0689">Ribosomal protein</keyword>
<organism evidence="5 6">
    <name type="scientific">Malassezia nana</name>
    <dbReference type="NCBI Taxonomy" id="180528"/>
    <lineage>
        <taxon>Eukaryota</taxon>
        <taxon>Fungi</taxon>
        <taxon>Dikarya</taxon>
        <taxon>Basidiomycota</taxon>
        <taxon>Ustilaginomycotina</taxon>
        <taxon>Malasseziomycetes</taxon>
        <taxon>Malasseziales</taxon>
        <taxon>Malasseziaceae</taxon>
        <taxon>Malassezia</taxon>
    </lineage>
</organism>
<dbReference type="InterPro" id="IPR011990">
    <property type="entry name" value="TPR-like_helical_dom_sf"/>
</dbReference>
<dbReference type="InterPro" id="IPR006597">
    <property type="entry name" value="Sel1-like"/>
</dbReference>
<accession>A0AAF0ENH0</accession>
<dbReference type="GO" id="GO:0006412">
    <property type="term" value="P:translation"/>
    <property type="evidence" value="ECO:0007669"/>
    <property type="project" value="InterPro"/>
</dbReference>
<evidence type="ECO:0000256" key="2">
    <source>
        <dbReference type="ARBA" id="ARBA00022980"/>
    </source>
</evidence>
<evidence type="ECO:0000256" key="3">
    <source>
        <dbReference type="ARBA" id="ARBA00023274"/>
    </source>
</evidence>
<evidence type="ECO:0000256" key="1">
    <source>
        <dbReference type="ARBA" id="ARBA00008560"/>
    </source>
</evidence>
<evidence type="ECO:0000256" key="4">
    <source>
        <dbReference type="ARBA" id="ARBA00038101"/>
    </source>
</evidence>
<name>A0AAF0ENH0_9BASI</name>
<dbReference type="Pfam" id="PF01783">
    <property type="entry name" value="Ribosomal_L32p"/>
    <property type="match status" value="1"/>
</dbReference>